<feature type="domain" description="Endonuclease GajA/Old nuclease/RecF-like AAA" evidence="1">
    <location>
        <begin position="1"/>
        <end position="364"/>
    </location>
</feature>
<evidence type="ECO:0000313" key="3">
    <source>
        <dbReference type="Proteomes" id="UP000314285"/>
    </source>
</evidence>
<dbReference type="EMBL" id="VFBM01000012">
    <property type="protein sequence ID" value="TNX86342.1"/>
    <property type="molecule type" value="Genomic_DNA"/>
</dbReference>
<dbReference type="PANTHER" id="PTHR43581:SF4">
    <property type="entry name" value="ATP_GTP PHOSPHATASE"/>
    <property type="match status" value="1"/>
</dbReference>
<dbReference type="Proteomes" id="UP000314285">
    <property type="component" value="Unassembled WGS sequence"/>
</dbReference>
<keyword evidence="2" id="KW-0547">Nucleotide-binding</keyword>
<dbReference type="SUPFAM" id="SSF52540">
    <property type="entry name" value="P-loop containing nucleoside triphosphate hydrolases"/>
    <property type="match status" value="1"/>
</dbReference>
<keyword evidence="2" id="KW-0067">ATP-binding</keyword>
<dbReference type="InterPro" id="IPR041685">
    <property type="entry name" value="AAA_GajA/Old/RecF-like"/>
</dbReference>
<dbReference type="Gene3D" id="3.40.50.300">
    <property type="entry name" value="P-loop containing nucleotide triphosphate hydrolases"/>
    <property type="match status" value="1"/>
</dbReference>
<dbReference type="GO" id="GO:0005524">
    <property type="term" value="F:ATP binding"/>
    <property type="evidence" value="ECO:0007669"/>
    <property type="project" value="UniProtKB-KW"/>
</dbReference>
<organism evidence="2 3">
    <name type="scientific">Acinetobacter radioresistens</name>
    <dbReference type="NCBI Taxonomy" id="40216"/>
    <lineage>
        <taxon>Bacteria</taxon>
        <taxon>Pseudomonadati</taxon>
        <taxon>Pseudomonadota</taxon>
        <taxon>Gammaproteobacteria</taxon>
        <taxon>Moraxellales</taxon>
        <taxon>Moraxellaceae</taxon>
        <taxon>Acinetobacter</taxon>
    </lineage>
</organism>
<protein>
    <submittedName>
        <fullName evidence="2">ATP-binding protein</fullName>
    </submittedName>
</protein>
<evidence type="ECO:0000259" key="1">
    <source>
        <dbReference type="Pfam" id="PF13175"/>
    </source>
</evidence>
<proteinExistence type="predicted"/>
<gene>
    <name evidence="2" type="ORF">FHY67_12420</name>
</gene>
<reference evidence="2 3" key="1">
    <citation type="submission" date="2019-06" db="EMBL/GenBank/DDBJ databases">
        <title>Genome of Acinetobacter radioresistens APH1, a phenol degrading strain.</title>
        <authorList>
            <person name="Liu Y."/>
        </authorList>
    </citation>
    <scope>NUCLEOTIDE SEQUENCE [LARGE SCALE GENOMIC DNA]</scope>
    <source>
        <strain evidence="2 3">APH1</strain>
    </source>
</reference>
<dbReference type="AlphaFoldDB" id="A0A8H2K193"/>
<dbReference type="InterPro" id="IPR027417">
    <property type="entry name" value="P-loop_NTPase"/>
</dbReference>
<comment type="caution">
    <text evidence="2">The sequence shown here is derived from an EMBL/GenBank/DDBJ whole genome shotgun (WGS) entry which is preliminary data.</text>
</comment>
<dbReference type="PANTHER" id="PTHR43581">
    <property type="entry name" value="ATP/GTP PHOSPHATASE"/>
    <property type="match status" value="1"/>
</dbReference>
<dbReference type="Pfam" id="PF13175">
    <property type="entry name" value="AAA_15"/>
    <property type="match status" value="1"/>
</dbReference>
<dbReference type="RefSeq" id="WP_139880724.1">
    <property type="nucleotide sequence ID" value="NZ_VFBM01000012.1"/>
</dbReference>
<dbReference type="InterPro" id="IPR051396">
    <property type="entry name" value="Bact_Antivir_Def_Nuclease"/>
</dbReference>
<evidence type="ECO:0000313" key="2">
    <source>
        <dbReference type="EMBL" id="TNX86342.1"/>
    </source>
</evidence>
<name>A0A8H2K193_ACIRA</name>
<accession>A0A8H2K193</accession>
<sequence>MKTLEIKRFLILNAITVEYTDLLVIIGPQAQGKSLVSKLLYFFEGLEKDVFSNVINNGTKLQLQSKLRDKFLQIFNMDNLQNKDIDIKFTCEKFICSINKKANNSKINIDFDEEFYSNLKSLKHVFRRCKKIKDDFSFPSFYELIGEEQHDRVDFESIVNSFSKYLVTKRSKDSEPVDFETIKAKLNKALEFDKLYMNQERSVYVPAGRSFFANLQKSIFNFLTNNLPIDFFLKEFGARYERMKYGCTENQDEFFYTAKGKSNFENTCLTILGGNYIRLKDRDFIKSKDGALVNLEFASSGQQEALPMLLSVASTSKNNTLIIEEPEAHLFPSAQAEVIKLIGKTYNLNQELSNFIITTHSPYILMSINNAIQAYIAKYENFEIKSSSAKEWIDAAINTSNVAAYILINGKIKSIIDEETGLINADEIDLISSKLSSDFEELLG</sequence>